<accession>A0AAD2G846</accession>
<dbReference type="Proteomes" id="UP001295423">
    <property type="component" value="Unassembled WGS sequence"/>
</dbReference>
<gene>
    <name evidence="3" type="ORF">CYCCA115_LOCUS21631</name>
</gene>
<evidence type="ECO:0000313" key="4">
    <source>
        <dbReference type="Proteomes" id="UP001295423"/>
    </source>
</evidence>
<organism evidence="3 4">
    <name type="scientific">Cylindrotheca closterium</name>
    <dbReference type="NCBI Taxonomy" id="2856"/>
    <lineage>
        <taxon>Eukaryota</taxon>
        <taxon>Sar</taxon>
        <taxon>Stramenopiles</taxon>
        <taxon>Ochrophyta</taxon>
        <taxon>Bacillariophyta</taxon>
        <taxon>Bacillariophyceae</taxon>
        <taxon>Bacillariophycidae</taxon>
        <taxon>Bacillariales</taxon>
        <taxon>Bacillariaceae</taxon>
        <taxon>Cylindrotheca</taxon>
    </lineage>
</organism>
<feature type="compositionally biased region" description="Polar residues" evidence="1">
    <location>
        <begin position="190"/>
        <end position="202"/>
    </location>
</feature>
<feature type="compositionally biased region" description="Low complexity" evidence="1">
    <location>
        <begin position="388"/>
        <end position="412"/>
    </location>
</feature>
<feature type="region of interest" description="Disordered" evidence="1">
    <location>
        <begin position="333"/>
        <end position="412"/>
    </location>
</feature>
<proteinExistence type="predicted"/>
<feature type="region of interest" description="Disordered" evidence="1">
    <location>
        <begin position="426"/>
        <end position="514"/>
    </location>
</feature>
<feature type="compositionally biased region" description="Low complexity" evidence="1">
    <location>
        <begin position="262"/>
        <end position="272"/>
    </location>
</feature>
<dbReference type="InterPro" id="IPR049227">
    <property type="entry name" value="DUF6824"/>
</dbReference>
<keyword evidence="4" id="KW-1185">Reference proteome</keyword>
<evidence type="ECO:0000259" key="2">
    <source>
        <dbReference type="Pfam" id="PF20710"/>
    </source>
</evidence>
<feature type="compositionally biased region" description="Low complexity" evidence="1">
    <location>
        <begin position="447"/>
        <end position="469"/>
    </location>
</feature>
<sequence>MMLMSFRYEPYLLPEGFSPTEYDAICGWARQNFGHSGNRRLRDIISQNVPVYKSAKTKSDKGKVIVDLCKQLIMASPTRTGFVKLDSKSGRWYFIGYEKSKDKIGHALRKAAQFQAKKNKKESESGGRSSHDGGEQSPQSTPLHQKPREIAQHSSPQGFPQSPMTGESSREDTSSDEDRGRSHSIHSDTRQPILSSAPSTSRGDFAAGDPTLEPSPIPSPRSLPMKRTTSESPPKAEDAQVLRFLIGPGGTVGTMAAPAPSDVAAVAAQAASEGGGASDGSSGGEQSKSSSKVSSILGKGSIGNSPMESPVRRSMFDSPMKVYPMQMAQANGTLLRNQPSVSIPLPLSGIGEGGESYHHDREEEEVDRVTSLPARDPSGASSPHQPMYASHAVPPPASHAVPPGYPPSYYYPSPYLPPPPSGYIYYPVPVHYPSSGGYPPPPPPQASPYSYYPPQQQNEPLQQQQQQQQHRMPPSALRRDPNYPPRKGGDEGELKQGSPSRMRNHHSGTPHMPS</sequence>
<dbReference type="Pfam" id="PF20710">
    <property type="entry name" value="DUF6824"/>
    <property type="match status" value="1"/>
</dbReference>
<comment type="caution">
    <text evidence="3">The sequence shown here is derived from an EMBL/GenBank/DDBJ whole genome shotgun (WGS) entry which is preliminary data.</text>
</comment>
<evidence type="ECO:0000313" key="3">
    <source>
        <dbReference type="EMBL" id="CAJ1966047.1"/>
    </source>
</evidence>
<dbReference type="EMBL" id="CAKOGP040002247">
    <property type="protein sequence ID" value="CAJ1966047.1"/>
    <property type="molecule type" value="Genomic_DNA"/>
</dbReference>
<feature type="compositionally biased region" description="Low complexity" evidence="1">
    <location>
        <begin position="426"/>
        <end position="437"/>
    </location>
</feature>
<feature type="compositionally biased region" description="Basic and acidic residues" evidence="1">
    <location>
        <begin position="121"/>
        <end position="134"/>
    </location>
</feature>
<feature type="domain" description="DUF6824" evidence="2">
    <location>
        <begin position="23"/>
        <end position="110"/>
    </location>
</feature>
<protein>
    <recommendedName>
        <fullName evidence="2">DUF6824 domain-containing protein</fullName>
    </recommendedName>
</protein>
<feature type="region of interest" description="Disordered" evidence="1">
    <location>
        <begin position="111"/>
        <end position="242"/>
    </location>
</feature>
<evidence type="ECO:0000256" key="1">
    <source>
        <dbReference type="SAM" id="MobiDB-lite"/>
    </source>
</evidence>
<reference evidence="3" key="1">
    <citation type="submission" date="2023-08" db="EMBL/GenBank/DDBJ databases">
        <authorList>
            <person name="Audoor S."/>
            <person name="Bilcke G."/>
        </authorList>
    </citation>
    <scope>NUCLEOTIDE SEQUENCE</scope>
</reference>
<feature type="compositionally biased region" description="Polar residues" evidence="1">
    <location>
        <begin position="152"/>
        <end position="164"/>
    </location>
</feature>
<feature type="compositionally biased region" description="Basic and acidic residues" evidence="1">
    <location>
        <begin position="168"/>
        <end position="189"/>
    </location>
</feature>
<feature type="compositionally biased region" description="Gly residues" evidence="1">
    <location>
        <begin position="273"/>
        <end position="283"/>
    </location>
</feature>
<feature type="compositionally biased region" description="Basic and acidic residues" evidence="1">
    <location>
        <begin position="477"/>
        <end position="494"/>
    </location>
</feature>
<feature type="compositionally biased region" description="Low complexity" evidence="1">
    <location>
        <begin position="284"/>
        <end position="303"/>
    </location>
</feature>
<dbReference type="AlphaFoldDB" id="A0AAD2G846"/>
<feature type="region of interest" description="Disordered" evidence="1">
    <location>
        <begin position="262"/>
        <end position="317"/>
    </location>
</feature>
<name>A0AAD2G846_9STRA</name>